<protein>
    <submittedName>
        <fullName evidence="1">Uncharacterized protein</fullName>
    </submittedName>
</protein>
<dbReference type="AlphaFoldDB" id="A0A0H3B7P1"/>
<dbReference type="PATRIC" id="fig|502800.11.peg.96"/>
<sequence length="60" mass="6582">MPNFSVSLTIWQIISLAANNENPLKSWRAGLYIYSAMVANVNVQALSLAGGRTLTDGKKW</sequence>
<gene>
    <name evidence="1" type="ordered locus">YPK_3747</name>
</gene>
<accession>A0A0H3B7P1</accession>
<evidence type="ECO:0000313" key="1">
    <source>
        <dbReference type="EMBL" id="ACA70014.1"/>
    </source>
</evidence>
<reference evidence="1" key="1">
    <citation type="submission" date="2008-02" db="EMBL/GenBank/DDBJ databases">
        <title>Complete sequence of Yersinia pseudotuberculosis YPIII.</title>
        <authorList>
            <consortium name="US DOE Joint Genome Institute"/>
            <person name="Challacombe J.F."/>
            <person name="Bruce D."/>
            <person name="Detter J.C."/>
            <person name="Green L."/>
            <person name="Land M."/>
            <person name="Munk C."/>
            <person name="Lindler L.E."/>
            <person name="Nikolich M.P."/>
            <person name="Brettin T."/>
        </authorList>
    </citation>
    <scope>NUCLEOTIDE SEQUENCE</scope>
    <source>
        <strain evidence="1">YPIII</strain>
    </source>
</reference>
<proteinExistence type="predicted"/>
<name>A0A0H3B7P1_YERPY</name>
<dbReference type="KEGG" id="ypy:YPK_3747"/>
<dbReference type="EMBL" id="CP000950">
    <property type="protein sequence ID" value="ACA70014.1"/>
    <property type="molecule type" value="Genomic_DNA"/>
</dbReference>
<organism evidence="1">
    <name type="scientific">Yersinia pseudotuberculosis serotype O:3 (strain YPIII)</name>
    <dbReference type="NCBI Taxonomy" id="502800"/>
    <lineage>
        <taxon>Bacteria</taxon>
        <taxon>Pseudomonadati</taxon>
        <taxon>Pseudomonadota</taxon>
        <taxon>Gammaproteobacteria</taxon>
        <taxon>Enterobacterales</taxon>
        <taxon>Yersiniaceae</taxon>
        <taxon>Yersinia</taxon>
    </lineage>
</organism>